<name>A0A653ZJ69_BACMY</name>
<dbReference type="AlphaFoldDB" id="A0A653ZJ69"/>
<evidence type="ECO:0000313" key="2">
    <source>
        <dbReference type="Proteomes" id="UP000437562"/>
    </source>
</evidence>
<evidence type="ECO:0000313" key="1">
    <source>
        <dbReference type="EMBL" id="VXC55237.1"/>
    </source>
</evidence>
<gene>
    <name evidence="1" type="ORF">BACI71_40171</name>
</gene>
<dbReference type="Proteomes" id="UP000437562">
    <property type="component" value="Unassembled WGS sequence"/>
</dbReference>
<proteinExistence type="predicted"/>
<sequence length="91" mass="10821">MQEEGKKYRMNVIIQNCLYLFRIVVKDTLVIFQTVRKERLNNRGSNLHGKYIKGILKIKSEFSGRCNSGRTKSKWQSRNPSDWSWFFKSSD</sequence>
<organism evidence="1 2">
    <name type="scientific">Bacillus mycoides</name>
    <dbReference type="NCBI Taxonomy" id="1405"/>
    <lineage>
        <taxon>Bacteria</taxon>
        <taxon>Bacillati</taxon>
        <taxon>Bacillota</taxon>
        <taxon>Bacilli</taxon>
        <taxon>Bacillales</taxon>
        <taxon>Bacillaceae</taxon>
        <taxon>Bacillus</taxon>
        <taxon>Bacillus cereus group</taxon>
    </lineage>
</organism>
<accession>A0A653ZJ69</accession>
<reference evidence="1 2" key="1">
    <citation type="submission" date="2019-10" db="EMBL/GenBank/DDBJ databases">
        <authorList>
            <person name="Karimi E."/>
        </authorList>
    </citation>
    <scope>NUCLEOTIDE SEQUENCE [LARGE SCALE GENOMIC DNA]</scope>
    <source>
        <strain evidence="1">Bacillus sp. 71</strain>
    </source>
</reference>
<dbReference type="EMBL" id="CABWMC010000029">
    <property type="protein sequence ID" value="VXC55237.1"/>
    <property type="molecule type" value="Genomic_DNA"/>
</dbReference>
<protein>
    <submittedName>
        <fullName evidence="1">Uncharacterized protein</fullName>
    </submittedName>
</protein>